<keyword evidence="2 5" id="KW-0808">Transferase</keyword>
<dbReference type="GO" id="GO:0000105">
    <property type="term" value="P:L-histidine biosynthetic process"/>
    <property type="evidence" value="ECO:0007669"/>
    <property type="project" value="UniProtKB-KW"/>
</dbReference>
<dbReference type="Gene3D" id="3.40.640.10">
    <property type="entry name" value="Type I PLP-dependent aspartate aminotransferase-like (Major domain)"/>
    <property type="match status" value="1"/>
</dbReference>
<evidence type="ECO:0000256" key="3">
    <source>
        <dbReference type="ARBA" id="ARBA00022898"/>
    </source>
</evidence>
<evidence type="ECO:0000313" key="6">
    <source>
        <dbReference type="Proteomes" id="UP000254924"/>
    </source>
</evidence>
<dbReference type="InterPro" id="IPR015424">
    <property type="entry name" value="PyrdxlP-dep_Trfase"/>
</dbReference>
<keyword evidence="6" id="KW-1185">Reference proteome</keyword>
<dbReference type="InterPro" id="IPR015422">
    <property type="entry name" value="PyrdxlP-dep_Trfase_small"/>
</dbReference>
<dbReference type="AlphaFoldDB" id="A0A380KDK0"/>
<dbReference type="GO" id="GO:0004400">
    <property type="term" value="F:histidinol-phosphate transaminase activity"/>
    <property type="evidence" value="ECO:0007669"/>
    <property type="project" value="UniProtKB-EC"/>
</dbReference>
<dbReference type="Gene3D" id="3.90.1150.10">
    <property type="entry name" value="Aspartate Aminotransferase, domain 1"/>
    <property type="match status" value="1"/>
</dbReference>
<organism evidence="5 6">
    <name type="scientific">Streptococcus hyointestinalis</name>
    <dbReference type="NCBI Taxonomy" id="1337"/>
    <lineage>
        <taxon>Bacteria</taxon>
        <taxon>Bacillati</taxon>
        <taxon>Bacillota</taxon>
        <taxon>Bacilli</taxon>
        <taxon>Lactobacillales</taxon>
        <taxon>Streptococcaceae</taxon>
        <taxon>Streptococcus</taxon>
    </lineage>
</organism>
<name>A0A380KDK0_9STRE</name>
<dbReference type="EMBL" id="UHFN01000007">
    <property type="protein sequence ID" value="SUN62998.1"/>
    <property type="molecule type" value="Genomic_DNA"/>
</dbReference>
<protein>
    <submittedName>
        <fullName evidence="5">Histidinol-phosphate aminotransferase</fullName>
        <ecNumber evidence="5">2.6.1.9</ecNumber>
    </submittedName>
</protein>
<reference evidence="5 6" key="1">
    <citation type="submission" date="2018-06" db="EMBL/GenBank/DDBJ databases">
        <authorList>
            <consortium name="Pathogen Informatics"/>
            <person name="Doyle S."/>
        </authorList>
    </citation>
    <scope>NUCLEOTIDE SEQUENCE [LARGE SCALE GENOMIC DNA]</scope>
    <source>
        <strain evidence="5 6">NCTC12224</strain>
    </source>
</reference>
<keyword evidence="1 5" id="KW-0032">Aminotransferase</keyword>
<gene>
    <name evidence="5" type="primary">hisC_2</name>
    <name evidence="5" type="ORF">NCTC12224_02174</name>
</gene>
<dbReference type="PANTHER" id="PTHR43643:SF3">
    <property type="entry name" value="HISTIDINOL-PHOSPHATE AMINOTRANSFERASE"/>
    <property type="match status" value="1"/>
</dbReference>
<keyword evidence="4" id="KW-0368">Histidine biosynthesis</keyword>
<sequence>MTNIRGLRQIAPYVAGKQPADKEMIKLNTNENAYPPSPKVIKGLQNFDAKSLVRYSSLEQAGLKSALAQQLGVSSEQLIVGNGSDDILSQAFLAFFNSSLPVKFPDLTYGFY</sequence>
<keyword evidence="4" id="KW-0028">Amino-acid biosynthesis</keyword>
<evidence type="ECO:0000313" key="5">
    <source>
        <dbReference type="EMBL" id="SUN62998.1"/>
    </source>
</evidence>
<dbReference type="InterPro" id="IPR050106">
    <property type="entry name" value="HistidinolP_aminotransfase"/>
</dbReference>
<dbReference type="EC" id="2.6.1.9" evidence="5"/>
<keyword evidence="3" id="KW-0663">Pyridoxal phosphate</keyword>
<evidence type="ECO:0000256" key="1">
    <source>
        <dbReference type="ARBA" id="ARBA00022576"/>
    </source>
</evidence>
<dbReference type="SUPFAM" id="SSF53383">
    <property type="entry name" value="PLP-dependent transferases"/>
    <property type="match status" value="1"/>
</dbReference>
<evidence type="ECO:0000256" key="4">
    <source>
        <dbReference type="ARBA" id="ARBA00023102"/>
    </source>
</evidence>
<dbReference type="InterPro" id="IPR015421">
    <property type="entry name" value="PyrdxlP-dep_Trfase_major"/>
</dbReference>
<dbReference type="Proteomes" id="UP000254924">
    <property type="component" value="Unassembled WGS sequence"/>
</dbReference>
<accession>A0A380KDK0</accession>
<evidence type="ECO:0000256" key="2">
    <source>
        <dbReference type="ARBA" id="ARBA00022679"/>
    </source>
</evidence>
<proteinExistence type="predicted"/>
<dbReference type="PANTHER" id="PTHR43643">
    <property type="entry name" value="HISTIDINOL-PHOSPHATE AMINOTRANSFERASE 2"/>
    <property type="match status" value="1"/>
</dbReference>